<name>A0A6M3K5H9_9ZZZZ</name>
<dbReference type="EMBL" id="MT142235">
    <property type="protein sequence ID" value="QJA76642.1"/>
    <property type="molecule type" value="Genomic_DNA"/>
</dbReference>
<sequence>MTTKTQLEHLSKLQTNELSERRLEIGRLQREVDMYKSILSRHDYATSTMTIALEKVTECVAHVVSDMKDYKVRSQR</sequence>
<organism evidence="1">
    <name type="scientific">viral metagenome</name>
    <dbReference type="NCBI Taxonomy" id="1070528"/>
    <lineage>
        <taxon>unclassified sequences</taxon>
        <taxon>metagenomes</taxon>
        <taxon>organismal metagenomes</taxon>
    </lineage>
</organism>
<evidence type="ECO:0000313" key="1">
    <source>
        <dbReference type="EMBL" id="QJA76642.1"/>
    </source>
</evidence>
<proteinExistence type="predicted"/>
<dbReference type="AlphaFoldDB" id="A0A6M3K5H9"/>
<gene>
    <name evidence="1" type="ORF">MM415A01474_0011</name>
</gene>
<reference evidence="1" key="1">
    <citation type="submission" date="2020-03" db="EMBL/GenBank/DDBJ databases">
        <title>The deep terrestrial virosphere.</title>
        <authorList>
            <person name="Holmfeldt K."/>
            <person name="Nilsson E."/>
            <person name="Simone D."/>
            <person name="Lopez-Fernandez M."/>
            <person name="Wu X."/>
            <person name="de Brujin I."/>
            <person name="Lundin D."/>
            <person name="Andersson A."/>
            <person name="Bertilsson S."/>
            <person name="Dopson M."/>
        </authorList>
    </citation>
    <scope>NUCLEOTIDE SEQUENCE</scope>
    <source>
        <strain evidence="1">MM415A01474</strain>
    </source>
</reference>
<protein>
    <submittedName>
        <fullName evidence="1">Uncharacterized protein</fullName>
    </submittedName>
</protein>
<accession>A0A6M3K5H9</accession>